<dbReference type="CDD" id="cd00075">
    <property type="entry name" value="HATPase"/>
    <property type="match status" value="1"/>
</dbReference>
<organism evidence="13 14">
    <name type="scientific">Paradevosia tibetensis</name>
    <dbReference type="NCBI Taxonomy" id="1447062"/>
    <lineage>
        <taxon>Bacteria</taxon>
        <taxon>Pseudomonadati</taxon>
        <taxon>Pseudomonadota</taxon>
        <taxon>Alphaproteobacteria</taxon>
        <taxon>Hyphomicrobiales</taxon>
        <taxon>Devosiaceae</taxon>
        <taxon>Paradevosia</taxon>
    </lineage>
</organism>
<gene>
    <name evidence="13" type="ORF">FNA67_03460</name>
</gene>
<sequence length="602" mass="67197">MKSSNQRLSVIATVLAICAFVAFLTVAMARLVEVQRNLTAGHGEYLLWAVGQAQYETQKLISAAAQTTQMSQGALMRQYDIAISRFVLLTEGEMSRQIAAVGHVGEMQRALDSLLGLEQYLTKPDNRPGTYAGRVQATMGPFIANLRNIGNDLMIATRERDSERRETYNSTIIEIIVCILGILASGVILAIQLMASQNQLAKSDAKMRREKEFLDMLIDSSGEGVTAFDTNLMCTHWNKAMVRIFDRPTHDVVGRHLRDVFPFPDGHAVPEMLLSALRGEDSYMPEHILPGTEKYLEKASFPVRDGSKVVGGIMIVRDVTERYAAQRELARHHSQLEDLVAERTADLRHTEAQLRAAIQKAEQALTQEKRLRQLYRDFVSMVSHQFRTPLAIIDSSAQRMARRGPQMSDEEIQMRAGKIRTAAGRLARLLESTLDGARMDAGEIEFHPRKSDLVRLVREACERQRELHPGRDFRLELEGLPQAVRFDPLLMDQVLTNLISNATKYSPDSTQVHVVGETREDVVVLTVKDLGVGIPEEELPRVFERFFRASTATGVSGTGIGLHVAREIVRMHGGELTLSSRMGEGTAVHLTLPHDDQQQAAE</sequence>
<dbReference type="SMART" id="SM00091">
    <property type="entry name" value="PAS"/>
    <property type="match status" value="1"/>
</dbReference>
<dbReference type="Pfam" id="PF00512">
    <property type="entry name" value="HisKA"/>
    <property type="match status" value="1"/>
</dbReference>
<dbReference type="OrthoDB" id="9806130at2"/>
<dbReference type="InterPro" id="IPR003661">
    <property type="entry name" value="HisK_dim/P_dom"/>
</dbReference>
<dbReference type="EC" id="2.7.13.3" evidence="3"/>
<keyword evidence="10" id="KW-1133">Transmembrane helix</keyword>
<dbReference type="PANTHER" id="PTHR42878:SF7">
    <property type="entry name" value="SENSOR HISTIDINE KINASE GLRK"/>
    <property type="match status" value="1"/>
</dbReference>
<dbReference type="SUPFAM" id="SSF55874">
    <property type="entry name" value="ATPase domain of HSP90 chaperone/DNA topoisomerase II/histidine kinase"/>
    <property type="match status" value="1"/>
</dbReference>
<keyword evidence="11" id="KW-0902">Two-component regulatory system</keyword>
<evidence type="ECO:0000256" key="3">
    <source>
        <dbReference type="ARBA" id="ARBA00012438"/>
    </source>
</evidence>
<keyword evidence="4" id="KW-0597">Phosphoprotein</keyword>
<dbReference type="InterPro" id="IPR003594">
    <property type="entry name" value="HATPase_dom"/>
</dbReference>
<reference evidence="13 14" key="1">
    <citation type="journal article" date="2015" name="Int. J. Syst. Evol. Microbiol.">
        <title>Youhaiella tibetensis gen. nov., sp. nov., isolated from subsurface sediment.</title>
        <authorList>
            <person name="Wang Y.X."/>
            <person name="Huang F.Q."/>
            <person name="Nogi Y."/>
            <person name="Pang S.J."/>
            <person name="Wang P.K."/>
            <person name="Lv J."/>
        </authorList>
    </citation>
    <scope>NUCLEOTIDE SEQUENCE [LARGE SCALE GENOMIC DNA]</scope>
    <source>
        <strain evidence="14">fig4</strain>
    </source>
</reference>
<dbReference type="GO" id="GO:0030295">
    <property type="term" value="F:protein kinase activator activity"/>
    <property type="evidence" value="ECO:0007669"/>
    <property type="project" value="TreeGrafter"/>
</dbReference>
<dbReference type="SMART" id="SM00388">
    <property type="entry name" value="HisKA"/>
    <property type="match status" value="1"/>
</dbReference>
<dbReference type="InterPro" id="IPR013656">
    <property type="entry name" value="PAS_4"/>
</dbReference>
<dbReference type="RefSeq" id="WP_147655087.1">
    <property type="nucleotide sequence ID" value="NZ_BMFM01000001.1"/>
</dbReference>
<keyword evidence="7" id="KW-0547">Nucleotide-binding</keyword>
<dbReference type="SUPFAM" id="SSF47384">
    <property type="entry name" value="Homodimeric domain of signal transducing histidine kinase"/>
    <property type="match status" value="1"/>
</dbReference>
<dbReference type="Gene3D" id="3.30.565.10">
    <property type="entry name" value="Histidine kinase-like ATPase, C-terminal domain"/>
    <property type="match status" value="1"/>
</dbReference>
<evidence type="ECO:0000256" key="7">
    <source>
        <dbReference type="ARBA" id="ARBA00022741"/>
    </source>
</evidence>
<evidence type="ECO:0000256" key="2">
    <source>
        <dbReference type="ARBA" id="ARBA00004141"/>
    </source>
</evidence>
<evidence type="ECO:0000256" key="1">
    <source>
        <dbReference type="ARBA" id="ARBA00000085"/>
    </source>
</evidence>
<dbReference type="PRINTS" id="PR00344">
    <property type="entry name" value="BCTRLSENSOR"/>
</dbReference>
<dbReference type="SMART" id="SM00387">
    <property type="entry name" value="HATPase_c"/>
    <property type="match status" value="1"/>
</dbReference>
<dbReference type="InterPro" id="IPR036097">
    <property type="entry name" value="HisK_dim/P_sf"/>
</dbReference>
<dbReference type="AlphaFoldDB" id="A0A5B9DJE5"/>
<dbReference type="NCBIfam" id="TIGR00229">
    <property type="entry name" value="sensory_box"/>
    <property type="match status" value="1"/>
</dbReference>
<dbReference type="CDD" id="cd00130">
    <property type="entry name" value="PAS"/>
    <property type="match status" value="1"/>
</dbReference>
<name>A0A5B9DJE5_9HYPH</name>
<keyword evidence="6" id="KW-0812">Transmembrane</keyword>
<protein>
    <recommendedName>
        <fullName evidence="3">histidine kinase</fullName>
        <ecNumber evidence="3">2.7.13.3</ecNumber>
    </recommendedName>
</protein>
<evidence type="ECO:0000313" key="14">
    <source>
        <dbReference type="Proteomes" id="UP000321062"/>
    </source>
</evidence>
<dbReference type="PROSITE" id="PS50109">
    <property type="entry name" value="HIS_KIN"/>
    <property type="match status" value="1"/>
</dbReference>
<dbReference type="InterPro" id="IPR005467">
    <property type="entry name" value="His_kinase_dom"/>
</dbReference>
<dbReference type="KEGG" id="yti:FNA67_03460"/>
<dbReference type="InterPro" id="IPR000014">
    <property type="entry name" value="PAS"/>
</dbReference>
<dbReference type="GO" id="GO:0000156">
    <property type="term" value="F:phosphorelay response regulator activity"/>
    <property type="evidence" value="ECO:0007669"/>
    <property type="project" value="TreeGrafter"/>
</dbReference>
<keyword evidence="5" id="KW-0808">Transferase</keyword>
<dbReference type="CDD" id="cd00082">
    <property type="entry name" value="HisKA"/>
    <property type="match status" value="1"/>
</dbReference>
<dbReference type="InterPro" id="IPR004358">
    <property type="entry name" value="Sig_transdc_His_kin-like_C"/>
</dbReference>
<dbReference type="Pfam" id="PF08448">
    <property type="entry name" value="PAS_4"/>
    <property type="match status" value="1"/>
</dbReference>
<dbReference type="InterPro" id="IPR035965">
    <property type="entry name" value="PAS-like_dom_sf"/>
</dbReference>
<dbReference type="EMBL" id="CP041690">
    <property type="protein sequence ID" value="QEE19284.1"/>
    <property type="molecule type" value="Genomic_DNA"/>
</dbReference>
<evidence type="ECO:0000256" key="10">
    <source>
        <dbReference type="ARBA" id="ARBA00022989"/>
    </source>
</evidence>
<proteinExistence type="predicted"/>
<dbReference type="PROSITE" id="PS50112">
    <property type="entry name" value="PAS"/>
    <property type="match status" value="1"/>
</dbReference>
<evidence type="ECO:0000256" key="12">
    <source>
        <dbReference type="ARBA" id="ARBA00023136"/>
    </source>
</evidence>
<dbReference type="SUPFAM" id="SSF55785">
    <property type="entry name" value="PYP-like sensor domain (PAS domain)"/>
    <property type="match status" value="1"/>
</dbReference>
<dbReference type="GO" id="GO:0000155">
    <property type="term" value="F:phosphorelay sensor kinase activity"/>
    <property type="evidence" value="ECO:0007669"/>
    <property type="project" value="InterPro"/>
</dbReference>
<dbReference type="Proteomes" id="UP000321062">
    <property type="component" value="Chromosome"/>
</dbReference>
<evidence type="ECO:0000256" key="9">
    <source>
        <dbReference type="ARBA" id="ARBA00022840"/>
    </source>
</evidence>
<dbReference type="GO" id="GO:0007234">
    <property type="term" value="P:osmosensory signaling via phosphorelay pathway"/>
    <property type="evidence" value="ECO:0007669"/>
    <property type="project" value="TreeGrafter"/>
</dbReference>
<keyword evidence="8" id="KW-0418">Kinase</keyword>
<comment type="catalytic activity">
    <reaction evidence="1">
        <text>ATP + protein L-histidine = ADP + protein N-phospho-L-histidine.</text>
        <dbReference type="EC" id="2.7.13.3"/>
    </reaction>
</comment>
<comment type="subcellular location">
    <subcellularLocation>
        <location evidence="2">Membrane</location>
        <topology evidence="2">Multi-pass membrane protein</topology>
    </subcellularLocation>
</comment>
<evidence type="ECO:0000313" key="13">
    <source>
        <dbReference type="EMBL" id="QEE19284.1"/>
    </source>
</evidence>
<keyword evidence="9" id="KW-0067">ATP-binding</keyword>
<evidence type="ECO:0000256" key="5">
    <source>
        <dbReference type="ARBA" id="ARBA00022679"/>
    </source>
</evidence>
<evidence type="ECO:0000256" key="8">
    <source>
        <dbReference type="ARBA" id="ARBA00022777"/>
    </source>
</evidence>
<dbReference type="GO" id="GO:0016020">
    <property type="term" value="C:membrane"/>
    <property type="evidence" value="ECO:0007669"/>
    <property type="project" value="UniProtKB-SubCell"/>
</dbReference>
<dbReference type="InterPro" id="IPR050351">
    <property type="entry name" value="BphY/WalK/GraS-like"/>
</dbReference>
<dbReference type="InterPro" id="IPR036890">
    <property type="entry name" value="HATPase_C_sf"/>
</dbReference>
<keyword evidence="14" id="KW-1185">Reference proteome</keyword>
<dbReference type="FunFam" id="3.30.565.10:FF:000006">
    <property type="entry name" value="Sensor histidine kinase WalK"/>
    <property type="match status" value="1"/>
</dbReference>
<evidence type="ECO:0000256" key="11">
    <source>
        <dbReference type="ARBA" id="ARBA00023012"/>
    </source>
</evidence>
<dbReference type="PANTHER" id="PTHR42878">
    <property type="entry name" value="TWO-COMPONENT HISTIDINE KINASE"/>
    <property type="match status" value="1"/>
</dbReference>
<accession>A0A5B9DJE5</accession>
<keyword evidence="12" id="KW-0472">Membrane</keyword>
<dbReference type="GO" id="GO:0005524">
    <property type="term" value="F:ATP binding"/>
    <property type="evidence" value="ECO:0007669"/>
    <property type="project" value="UniProtKB-KW"/>
</dbReference>
<evidence type="ECO:0000256" key="6">
    <source>
        <dbReference type="ARBA" id="ARBA00022692"/>
    </source>
</evidence>
<dbReference type="Gene3D" id="3.30.450.20">
    <property type="entry name" value="PAS domain"/>
    <property type="match status" value="1"/>
</dbReference>
<evidence type="ECO:0000256" key="4">
    <source>
        <dbReference type="ARBA" id="ARBA00022553"/>
    </source>
</evidence>
<dbReference type="Pfam" id="PF02518">
    <property type="entry name" value="HATPase_c"/>
    <property type="match status" value="1"/>
</dbReference>
<dbReference type="Gene3D" id="1.10.287.130">
    <property type="match status" value="1"/>
</dbReference>